<dbReference type="Proteomes" id="UP001193389">
    <property type="component" value="Chromosome"/>
</dbReference>
<evidence type="ECO:0000313" key="2">
    <source>
        <dbReference type="Proteomes" id="UP001193389"/>
    </source>
</evidence>
<accession>A0A5K7SBQ0</accession>
<proteinExistence type="predicted"/>
<dbReference type="KEGG" id="anf:AQPE_3176"/>
<dbReference type="EMBL" id="AP018694">
    <property type="protein sequence ID" value="BBE19003.1"/>
    <property type="molecule type" value="Genomic_DNA"/>
</dbReference>
<protein>
    <submittedName>
        <fullName evidence="1">Uncharacterized protein</fullName>
    </submittedName>
</protein>
<gene>
    <name evidence="1" type="ORF">AQPE_3176</name>
</gene>
<organism evidence="1 2">
    <name type="scientific">Aquipluma nitroreducens</name>
    <dbReference type="NCBI Taxonomy" id="2010828"/>
    <lineage>
        <taxon>Bacteria</taxon>
        <taxon>Pseudomonadati</taxon>
        <taxon>Bacteroidota</taxon>
        <taxon>Bacteroidia</taxon>
        <taxon>Marinilabiliales</taxon>
        <taxon>Prolixibacteraceae</taxon>
        <taxon>Aquipluma</taxon>
    </lineage>
</organism>
<reference evidence="1" key="1">
    <citation type="journal article" date="2020" name="Int. J. Syst. Evol. Microbiol.">
        <title>Aquipluma nitroreducens gen. nov. sp. nov., a novel facultatively anaerobic bacterium isolated from a freshwater lake.</title>
        <authorList>
            <person name="Watanabe M."/>
            <person name="Kojima H."/>
            <person name="Fukui M."/>
        </authorList>
    </citation>
    <scope>NUCLEOTIDE SEQUENCE</scope>
    <source>
        <strain evidence="1">MeG22</strain>
    </source>
</reference>
<evidence type="ECO:0000313" key="1">
    <source>
        <dbReference type="EMBL" id="BBE19003.1"/>
    </source>
</evidence>
<dbReference type="AlphaFoldDB" id="A0A5K7SBQ0"/>
<name>A0A5K7SBQ0_9BACT</name>
<keyword evidence="2" id="KW-1185">Reference proteome</keyword>
<sequence>MPIWHNRTKQLTIEFCKNSDPELIQLSKKLISSPDGQIQN</sequence>